<protein>
    <submittedName>
        <fullName evidence="2">Uncharacterized protein</fullName>
    </submittedName>
</protein>
<proteinExistence type="predicted"/>
<evidence type="ECO:0000256" key="1">
    <source>
        <dbReference type="SAM" id="Phobius"/>
    </source>
</evidence>
<organism evidence="2">
    <name type="scientific">viral metagenome</name>
    <dbReference type="NCBI Taxonomy" id="1070528"/>
    <lineage>
        <taxon>unclassified sequences</taxon>
        <taxon>metagenomes</taxon>
        <taxon>organismal metagenomes</taxon>
    </lineage>
</organism>
<keyword evidence="1" id="KW-0472">Membrane</keyword>
<reference evidence="2" key="1">
    <citation type="journal article" date="2020" name="Nature">
        <title>Giant virus diversity and host interactions through global metagenomics.</title>
        <authorList>
            <person name="Schulz F."/>
            <person name="Roux S."/>
            <person name="Paez-Espino D."/>
            <person name="Jungbluth S."/>
            <person name="Walsh D.A."/>
            <person name="Denef V.J."/>
            <person name="McMahon K.D."/>
            <person name="Konstantinidis K.T."/>
            <person name="Eloe-Fadrosh E.A."/>
            <person name="Kyrpides N.C."/>
            <person name="Woyke T."/>
        </authorList>
    </citation>
    <scope>NUCLEOTIDE SEQUENCE</scope>
    <source>
        <strain evidence="2">GVMAG-M-3300027708-51</strain>
    </source>
</reference>
<keyword evidence="1" id="KW-1133">Transmembrane helix</keyword>
<feature type="transmembrane region" description="Helical" evidence="1">
    <location>
        <begin position="54"/>
        <end position="73"/>
    </location>
</feature>
<dbReference type="AlphaFoldDB" id="A0A6C0JIH5"/>
<feature type="transmembrane region" description="Helical" evidence="1">
    <location>
        <begin position="12"/>
        <end position="34"/>
    </location>
</feature>
<evidence type="ECO:0000313" key="2">
    <source>
        <dbReference type="EMBL" id="QHU04560.1"/>
    </source>
</evidence>
<accession>A0A6C0JIH5</accession>
<dbReference type="EMBL" id="MN740401">
    <property type="protein sequence ID" value="QHU04560.1"/>
    <property type="molecule type" value="Genomic_DNA"/>
</dbReference>
<keyword evidence="1" id="KW-0812">Transmembrane</keyword>
<name>A0A6C0JIH5_9ZZZZ</name>
<sequence length="77" mass="9124">MEGITRKNHRIWMVSIFLFLMAGFLYLKPQVAFGREGRIRPFGTGDRESTVFPVWWWVFVMSVVAYCLTVYLAKFRV</sequence>